<keyword evidence="4 6" id="KW-0472">Membrane</keyword>
<protein>
    <submittedName>
        <fullName evidence="7">Uncharacterized protein</fullName>
    </submittedName>
</protein>
<evidence type="ECO:0000256" key="1">
    <source>
        <dbReference type="ARBA" id="ARBA00004141"/>
    </source>
</evidence>
<comment type="subcellular location">
    <subcellularLocation>
        <location evidence="1">Membrane</location>
        <topology evidence="1">Multi-pass membrane protein</topology>
    </subcellularLocation>
</comment>
<dbReference type="GO" id="GO:0016020">
    <property type="term" value="C:membrane"/>
    <property type="evidence" value="ECO:0007669"/>
    <property type="project" value="UniProtKB-SubCell"/>
</dbReference>
<feature type="region of interest" description="Disordered" evidence="5">
    <location>
        <begin position="1"/>
        <end position="59"/>
    </location>
</feature>
<keyword evidence="8" id="KW-1185">Reference proteome</keyword>
<gene>
    <name evidence="7" type="ORF">Clacol_003899</name>
</gene>
<keyword evidence="2 6" id="KW-0812">Transmembrane</keyword>
<feature type="compositionally biased region" description="Polar residues" evidence="5">
    <location>
        <begin position="23"/>
        <end position="32"/>
    </location>
</feature>
<evidence type="ECO:0000256" key="2">
    <source>
        <dbReference type="ARBA" id="ARBA00022692"/>
    </source>
</evidence>
<organism evidence="7 8">
    <name type="scientific">Clathrus columnatus</name>
    <dbReference type="NCBI Taxonomy" id="1419009"/>
    <lineage>
        <taxon>Eukaryota</taxon>
        <taxon>Fungi</taxon>
        <taxon>Dikarya</taxon>
        <taxon>Basidiomycota</taxon>
        <taxon>Agaricomycotina</taxon>
        <taxon>Agaricomycetes</taxon>
        <taxon>Phallomycetidae</taxon>
        <taxon>Phallales</taxon>
        <taxon>Clathraceae</taxon>
        <taxon>Clathrus</taxon>
    </lineage>
</organism>
<dbReference type="Proteomes" id="UP001050691">
    <property type="component" value="Unassembled WGS sequence"/>
</dbReference>
<dbReference type="PANTHER" id="PTHR36460">
    <property type="entry name" value="UPF0132 DOMAIN PROTEIN (AFU_ORTHOLOGUE AFUA_3G10255)"/>
    <property type="match status" value="1"/>
</dbReference>
<name>A0AAV5A5V5_9AGAM</name>
<dbReference type="AlphaFoldDB" id="A0AAV5A5V5"/>
<evidence type="ECO:0000256" key="4">
    <source>
        <dbReference type="ARBA" id="ARBA00023136"/>
    </source>
</evidence>
<dbReference type="PANTHER" id="PTHR36460:SF1">
    <property type="entry name" value="UPF0132 DOMAIN PROTEIN (AFU_ORTHOLOGUE AFUA_3G10255)"/>
    <property type="match status" value="1"/>
</dbReference>
<evidence type="ECO:0000256" key="6">
    <source>
        <dbReference type="SAM" id="Phobius"/>
    </source>
</evidence>
<evidence type="ECO:0000256" key="5">
    <source>
        <dbReference type="SAM" id="MobiDB-lite"/>
    </source>
</evidence>
<proteinExistence type="predicted"/>
<evidence type="ECO:0000313" key="8">
    <source>
        <dbReference type="Proteomes" id="UP001050691"/>
    </source>
</evidence>
<comment type="caution">
    <text evidence="7">The sequence shown here is derived from an EMBL/GenBank/DDBJ whole genome shotgun (WGS) entry which is preliminary data.</text>
</comment>
<accession>A0AAV5A5V5</accession>
<sequence length="183" mass="20230">MDASKFASTFAPYTPPPDDPAVQRSTVNSKPSRFSRAKGPWFSSSADSPRIEPSYQSGAVPSFGNHVTNVIDSEEGGNAGQLWETRYNWRVDMCAASTYLLGPITAYQAALFTTPLWLIRIIASFIFPSWLQTLLTVLIILAQIGMADVTDSLRAYRDASLSGLARYQLPYVGEIADRWVIEE</sequence>
<reference evidence="7" key="1">
    <citation type="submission" date="2021-10" db="EMBL/GenBank/DDBJ databases">
        <title>De novo Genome Assembly of Clathrus columnatus (Basidiomycota, Fungi) Using Illumina and Nanopore Sequence Data.</title>
        <authorList>
            <person name="Ogiso-Tanaka E."/>
            <person name="Itagaki H."/>
            <person name="Hosoya T."/>
            <person name="Hosaka K."/>
        </authorList>
    </citation>
    <scope>NUCLEOTIDE SEQUENCE</scope>
    <source>
        <strain evidence="7">MO-923</strain>
    </source>
</reference>
<evidence type="ECO:0000256" key="3">
    <source>
        <dbReference type="ARBA" id="ARBA00022989"/>
    </source>
</evidence>
<feature type="transmembrane region" description="Helical" evidence="6">
    <location>
        <begin position="99"/>
        <end position="119"/>
    </location>
</feature>
<keyword evidence="3 6" id="KW-1133">Transmembrane helix</keyword>
<evidence type="ECO:0000313" key="7">
    <source>
        <dbReference type="EMBL" id="GJJ09675.1"/>
    </source>
</evidence>
<feature type="transmembrane region" description="Helical" evidence="6">
    <location>
        <begin position="125"/>
        <end position="147"/>
    </location>
</feature>
<dbReference type="EMBL" id="BPWL01000004">
    <property type="protein sequence ID" value="GJJ09675.1"/>
    <property type="molecule type" value="Genomic_DNA"/>
</dbReference>